<sequence>MLQTLIANLERASSLYASLPAFKIPIFQEDVITGYMEITYAKLYQDVLDNARYWSQVLQKDGVQQKSVVGLYVHGMKYTDVVHVYGIMRAGYIPQLINRSIYAADVISHLVLKSDARALVYDPDGAKIPHIGASNVKLYVIPPSIPVSNGQDDQALQDTPPSDANDVALILHTGGTSSIPKLVRMSYRLLDTILKKVKLLYTPFSKDNDKKRYEVDSWIGSICHIGFATLLTGRWYHGTCTIQQTSGFPPRSEIISMVRLGHLSRASMFPVLLSRCIQDARDDTEFLNLMRNLDGIITGGVPPPRELENWAWENGINLIVSVLTTHLSTEAGGVVETKHPQLLVHFPLNADDGTPLLVYDFRSVDNSQLKEFIVLPQSADIPTDTASDGCYYTGDLFEEFAGESGVYVCKGRDADWIKMSSGLKVDCTTLENIAYQTCSDLIFGCVIIGTGKPSPALVVEPHSFTASGDQESLRNEIFQRISTSDIHAKGLSWEKIASPEMIIVVEEGWLPRTAVKGNVRRVVAEERLRWKLDQIWASTPV</sequence>
<dbReference type="SUPFAM" id="SSF56801">
    <property type="entry name" value="Acetyl-CoA synthetase-like"/>
    <property type="match status" value="1"/>
</dbReference>
<dbReference type="InterPro" id="IPR000873">
    <property type="entry name" value="AMP-dep_synth/lig_dom"/>
</dbReference>
<evidence type="ECO:0000313" key="3">
    <source>
        <dbReference type="EMBL" id="KTB32439.1"/>
    </source>
</evidence>
<dbReference type="PROSITE" id="PS00455">
    <property type="entry name" value="AMP_BINDING"/>
    <property type="match status" value="1"/>
</dbReference>
<dbReference type="eggNOG" id="ENOG502SJHH">
    <property type="taxonomic scope" value="Eukaryota"/>
</dbReference>
<dbReference type="Gene3D" id="3.40.50.12780">
    <property type="entry name" value="N-terminal domain of ligase-like"/>
    <property type="match status" value="1"/>
</dbReference>
<dbReference type="InterPro" id="IPR042099">
    <property type="entry name" value="ANL_N_sf"/>
</dbReference>
<dbReference type="AlphaFoldDB" id="A0A0W0F7W5"/>
<organism evidence="3 4">
    <name type="scientific">Moniliophthora roreri</name>
    <name type="common">Frosty pod rot fungus</name>
    <name type="synonym">Monilia roreri</name>
    <dbReference type="NCBI Taxonomy" id="221103"/>
    <lineage>
        <taxon>Eukaryota</taxon>
        <taxon>Fungi</taxon>
        <taxon>Dikarya</taxon>
        <taxon>Basidiomycota</taxon>
        <taxon>Agaricomycotina</taxon>
        <taxon>Agaricomycetes</taxon>
        <taxon>Agaricomycetidae</taxon>
        <taxon>Agaricales</taxon>
        <taxon>Marasmiineae</taxon>
        <taxon>Marasmiaceae</taxon>
        <taxon>Moniliophthora</taxon>
    </lineage>
</organism>
<evidence type="ECO:0000313" key="4">
    <source>
        <dbReference type="Proteomes" id="UP000054988"/>
    </source>
</evidence>
<dbReference type="Proteomes" id="UP000054988">
    <property type="component" value="Unassembled WGS sequence"/>
</dbReference>
<comment type="similarity">
    <text evidence="1">Belongs to the ATP-dependent AMP-binding enzyme family.</text>
</comment>
<dbReference type="GO" id="GO:0031956">
    <property type="term" value="F:medium-chain fatty acid-CoA ligase activity"/>
    <property type="evidence" value="ECO:0007669"/>
    <property type="project" value="TreeGrafter"/>
</dbReference>
<dbReference type="InterPro" id="IPR020845">
    <property type="entry name" value="AMP-binding_CS"/>
</dbReference>
<comment type="caution">
    <text evidence="3">The sequence shown here is derived from an EMBL/GenBank/DDBJ whole genome shotgun (WGS) entry which is preliminary data.</text>
</comment>
<dbReference type="PANTHER" id="PTHR43201">
    <property type="entry name" value="ACYL-COA SYNTHETASE"/>
    <property type="match status" value="1"/>
</dbReference>
<dbReference type="Pfam" id="PF23562">
    <property type="entry name" value="AMP-binding_C_3"/>
    <property type="match status" value="1"/>
</dbReference>
<name>A0A0W0F7W5_MONRR</name>
<reference evidence="3 4" key="1">
    <citation type="submission" date="2015-12" db="EMBL/GenBank/DDBJ databases">
        <title>Draft genome sequence of Moniliophthora roreri, the causal agent of frosty pod rot of cacao.</title>
        <authorList>
            <person name="Aime M.C."/>
            <person name="Diaz-Valderrama J.R."/>
            <person name="Kijpornyongpan T."/>
            <person name="Phillips-Mora W."/>
        </authorList>
    </citation>
    <scope>NUCLEOTIDE SEQUENCE [LARGE SCALE GENOMIC DNA]</scope>
    <source>
        <strain evidence="3 4">MCA 2952</strain>
    </source>
</reference>
<dbReference type="Pfam" id="PF00501">
    <property type="entry name" value="AMP-binding"/>
    <property type="match status" value="1"/>
</dbReference>
<dbReference type="GO" id="GO:0006631">
    <property type="term" value="P:fatty acid metabolic process"/>
    <property type="evidence" value="ECO:0007669"/>
    <property type="project" value="TreeGrafter"/>
</dbReference>
<accession>A0A0W0F7W5</accession>
<dbReference type="PANTHER" id="PTHR43201:SF8">
    <property type="entry name" value="ACYL-COA SYNTHETASE FAMILY MEMBER 3"/>
    <property type="match status" value="1"/>
</dbReference>
<evidence type="ECO:0000256" key="1">
    <source>
        <dbReference type="ARBA" id="ARBA00006432"/>
    </source>
</evidence>
<protein>
    <recommendedName>
        <fullName evidence="2">AMP-dependent synthetase/ligase domain-containing protein</fullName>
    </recommendedName>
</protein>
<evidence type="ECO:0000259" key="2">
    <source>
        <dbReference type="Pfam" id="PF00501"/>
    </source>
</evidence>
<dbReference type="EMBL" id="LATX01002226">
    <property type="protein sequence ID" value="KTB32439.1"/>
    <property type="molecule type" value="Genomic_DNA"/>
</dbReference>
<feature type="domain" description="AMP-dependent synthetase/ligase" evidence="2">
    <location>
        <begin position="34"/>
        <end position="366"/>
    </location>
</feature>
<proteinExistence type="inferred from homology"/>
<gene>
    <name evidence="3" type="ORF">WG66_14965</name>
</gene>